<keyword evidence="5" id="KW-0378">Hydrolase</keyword>
<reference evidence="9" key="1">
    <citation type="submission" date="2012-05" db="EMBL/GenBank/DDBJ databases">
        <authorList>
            <person name="Krishnakumar V."/>
            <person name="Cheung F."/>
            <person name="Xiao Y."/>
            <person name="Chan A."/>
            <person name="Moskal W.A."/>
            <person name="Town C.D."/>
        </authorList>
    </citation>
    <scope>NUCLEOTIDE SEQUENCE</scope>
</reference>
<dbReference type="GO" id="GO:0005576">
    <property type="term" value="C:extracellular region"/>
    <property type="evidence" value="ECO:0007669"/>
    <property type="project" value="UniProtKB-SubCell"/>
</dbReference>
<dbReference type="Gene3D" id="2.60.40.2310">
    <property type="match status" value="1"/>
</dbReference>
<organism evidence="9">
    <name type="scientific">Medicago truncatula</name>
    <name type="common">Barrel medic</name>
    <name type="synonym">Medicago tribuloides</name>
    <dbReference type="NCBI Taxonomy" id="3880"/>
    <lineage>
        <taxon>Eukaryota</taxon>
        <taxon>Viridiplantae</taxon>
        <taxon>Streptophyta</taxon>
        <taxon>Embryophyta</taxon>
        <taxon>Tracheophyta</taxon>
        <taxon>Spermatophyta</taxon>
        <taxon>Magnoliopsida</taxon>
        <taxon>eudicotyledons</taxon>
        <taxon>Gunneridae</taxon>
        <taxon>Pentapetalae</taxon>
        <taxon>rosids</taxon>
        <taxon>fabids</taxon>
        <taxon>Fabales</taxon>
        <taxon>Fabaceae</taxon>
        <taxon>Papilionoideae</taxon>
        <taxon>50 kb inversion clade</taxon>
        <taxon>NPAAA clade</taxon>
        <taxon>Hologalegina</taxon>
        <taxon>IRL clade</taxon>
        <taxon>Trifolieae</taxon>
        <taxon>Medicago</taxon>
    </lineage>
</organism>
<protein>
    <recommendedName>
        <fullName evidence="8">Subtilisin-like protease fibronectin type-III domain-containing protein</fullName>
    </recommendedName>
</protein>
<dbReference type="Gene3D" id="3.40.50.200">
    <property type="entry name" value="Peptidase S8/S53 domain"/>
    <property type="match status" value="1"/>
</dbReference>
<dbReference type="InterPro" id="IPR041469">
    <property type="entry name" value="Subtilisin-like_FN3"/>
</dbReference>
<accession>I3S0E3</accession>
<evidence type="ECO:0000259" key="8">
    <source>
        <dbReference type="Pfam" id="PF17766"/>
    </source>
</evidence>
<sequence>MTTANTLNLGGIPILDQRLLPADIFATGAGHVNPVKANDPGLVYDIEPEDYVPYLCGLGYSDKEIEVIVQRKVKCSNVKSIPEAQLNYPSFSILLGSDSQYYTRTLTNVGFANSIYKVELEVPLALGMSVNPSEITFTEVNEKVSFSIEFIPQIKENRRSQTFAQGSLTWVSDKHAVRIPISVIFK</sequence>
<dbReference type="GO" id="GO:0006508">
    <property type="term" value="P:proteolysis"/>
    <property type="evidence" value="ECO:0007669"/>
    <property type="project" value="UniProtKB-KW"/>
</dbReference>
<evidence type="ECO:0000256" key="7">
    <source>
        <dbReference type="ARBA" id="ARBA00023180"/>
    </source>
</evidence>
<evidence type="ECO:0000256" key="5">
    <source>
        <dbReference type="ARBA" id="ARBA00022801"/>
    </source>
</evidence>
<proteinExistence type="evidence at transcript level"/>
<evidence type="ECO:0000256" key="3">
    <source>
        <dbReference type="ARBA" id="ARBA00022670"/>
    </source>
</evidence>
<evidence type="ECO:0000256" key="4">
    <source>
        <dbReference type="ARBA" id="ARBA00022729"/>
    </source>
</evidence>
<dbReference type="FunFam" id="2.60.40.2310:FF:000001">
    <property type="entry name" value="Subtilisin-like protease SBT1.5"/>
    <property type="match status" value="1"/>
</dbReference>
<dbReference type="Pfam" id="PF17766">
    <property type="entry name" value="fn3_6"/>
    <property type="match status" value="1"/>
</dbReference>
<comment type="similarity">
    <text evidence="2">Belongs to the peptidase S8 family.</text>
</comment>
<evidence type="ECO:0000256" key="1">
    <source>
        <dbReference type="ARBA" id="ARBA00004613"/>
    </source>
</evidence>
<keyword evidence="7" id="KW-0325">Glycoprotein</keyword>
<evidence type="ECO:0000256" key="2">
    <source>
        <dbReference type="ARBA" id="ARBA00011073"/>
    </source>
</evidence>
<evidence type="ECO:0000256" key="6">
    <source>
        <dbReference type="ARBA" id="ARBA00022825"/>
    </source>
</evidence>
<keyword evidence="4" id="KW-0732">Signal</keyword>
<dbReference type="InterPro" id="IPR036852">
    <property type="entry name" value="Peptidase_S8/S53_dom_sf"/>
</dbReference>
<dbReference type="InterPro" id="IPR045051">
    <property type="entry name" value="SBT"/>
</dbReference>
<comment type="subcellular location">
    <subcellularLocation>
        <location evidence="1">Secreted</location>
    </subcellularLocation>
</comment>
<dbReference type="GO" id="GO:0004252">
    <property type="term" value="F:serine-type endopeptidase activity"/>
    <property type="evidence" value="ECO:0007669"/>
    <property type="project" value="InterPro"/>
</dbReference>
<keyword evidence="6" id="KW-0720">Serine protease</keyword>
<feature type="domain" description="Subtilisin-like protease fibronectin type-III" evidence="8">
    <location>
        <begin position="85"/>
        <end position="183"/>
    </location>
</feature>
<dbReference type="AlphaFoldDB" id="I3S0E3"/>
<name>I3S0E3_MEDTR</name>
<keyword evidence="3" id="KW-0645">Protease</keyword>
<dbReference type="EMBL" id="BT133940">
    <property type="protein sequence ID" value="AFK33735.1"/>
    <property type="molecule type" value="mRNA"/>
</dbReference>
<evidence type="ECO:0000313" key="9">
    <source>
        <dbReference type="EMBL" id="AFK33735.1"/>
    </source>
</evidence>
<dbReference type="PANTHER" id="PTHR10795">
    <property type="entry name" value="PROPROTEIN CONVERTASE SUBTILISIN/KEXIN"/>
    <property type="match status" value="1"/>
</dbReference>